<dbReference type="Pfam" id="PF00497">
    <property type="entry name" value="SBP_bac_3"/>
    <property type="match status" value="1"/>
</dbReference>
<sequence>MNARKLLVGGTSIALLALSLSACGGAATSSVAKGCQPESTFKTISAGFLTVAAPEFPPFSSNKDGKLTGVDADVIKEFATKNCLDIKVESTAYAGTIPAVQSGRADVAIGCYYRTAIRADIVNLSDPIYTDQMGIISESGVKNIKDLESLKVGTVDGYLWVQDMKKVMGSNLTIYPSAVEMQADLKAGRIQAGLDGFGSAVEMYKTDSKYKVEGAAPDARVIASKEPAQIGFPIGKNNTDMTKAVDLSIAAMKSSGKIAEIVKTYGLPQSAADTGAPRLVK</sequence>
<dbReference type="PROSITE" id="PS51257">
    <property type="entry name" value="PROKAR_LIPOPROTEIN"/>
    <property type="match status" value="1"/>
</dbReference>
<dbReference type="AlphaFoldDB" id="A0A2V5LDF5"/>
<name>A0A2V5LDF5_9MICC</name>
<evidence type="ECO:0000313" key="4">
    <source>
        <dbReference type="EMBL" id="PYI68912.1"/>
    </source>
</evidence>
<gene>
    <name evidence="4" type="ORF">CVV68_03620</name>
</gene>
<evidence type="ECO:0000256" key="2">
    <source>
        <dbReference type="SAM" id="SignalP"/>
    </source>
</evidence>
<feature type="chain" id="PRO_5015987674" evidence="2">
    <location>
        <begin position="27"/>
        <end position="281"/>
    </location>
</feature>
<dbReference type="Proteomes" id="UP000247832">
    <property type="component" value="Unassembled WGS sequence"/>
</dbReference>
<evidence type="ECO:0000256" key="1">
    <source>
        <dbReference type="ARBA" id="ARBA00022729"/>
    </source>
</evidence>
<keyword evidence="1 2" id="KW-0732">Signal</keyword>
<dbReference type="OrthoDB" id="8454826at2"/>
<evidence type="ECO:0000259" key="3">
    <source>
        <dbReference type="SMART" id="SM00062"/>
    </source>
</evidence>
<organism evidence="4 5">
    <name type="scientific">Arthrobacter livingstonensis</name>
    <dbReference type="NCBI Taxonomy" id="670078"/>
    <lineage>
        <taxon>Bacteria</taxon>
        <taxon>Bacillati</taxon>
        <taxon>Actinomycetota</taxon>
        <taxon>Actinomycetes</taxon>
        <taxon>Micrococcales</taxon>
        <taxon>Micrococcaceae</taxon>
        <taxon>Arthrobacter</taxon>
    </lineage>
</organism>
<dbReference type="RefSeq" id="WP_110499661.1">
    <property type="nucleotide sequence ID" value="NZ_QJVD01000003.1"/>
</dbReference>
<keyword evidence="5" id="KW-1185">Reference proteome</keyword>
<dbReference type="InterPro" id="IPR001638">
    <property type="entry name" value="Solute-binding_3/MltF_N"/>
</dbReference>
<protein>
    <submittedName>
        <fullName evidence="4">Amino acid ABC transporter substrate-binding protein</fullName>
    </submittedName>
</protein>
<dbReference type="PANTHER" id="PTHR35936">
    <property type="entry name" value="MEMBRANE-BOUND LYTIC MUREIN TRANSGLYCOSYLASE F"/>
    <property type="match status" value="1"/>
</dbReference>
<comment type="caution">
    <text evidence="4">The sequence shown here is derived from an EMBL/GenBank/DDBJ whole genome shotgun (WGS) entry which is preliminary data.</text>
</comment>
<dbReference type="EMBL" id="QJVD01000003">
    <property type="protein sequence ID" value="PYI68912.1"/>
    <property type="molecule type" value="Genomic_DNA"/>
</dbReference>
<feature type="signal peptide" evidence="2">
    <location>
        <begin position="1"/>
        <end position="26"/>
    </location>
</feature>
<evidence type="ECO:0000313" key="5">
    <source>
        <dbReference type="Proteomes" id="UP000247832"/>
    </source>
</evidence>
<proteinExistence type="predicted"/>
<dbReference type="Gene3D" id="3.40.190.10">
    <property type="entry name" value="Periplasmic binding protein-like II"/>
    <property type="match status" value="2"/>
</dbReference>
<dbReference type="CDD" id="cd13530">
    <property type="entry name" value="PBP2_peptides_like"/>
    <property type="match status" value="1"/>
</dbReference>
<dbReference type="SMART" id="SM00062">
    <property type="entry name" value="PBPb"/>
    <property type="match status" value="1"/>
</dbReference>
<reference evidence="4 5" key="1">
    <citation type="submission" date="2018-05" db="EMBL/GenBank/DDBJ databases">
        <title>Genetic diversity of glacier-inhabiting Cryobacterium bacteria in China and description of Cryobacterium mengkeensis sp. nov. and Arthrobacter glacialis sp. nov.</title>
        <authorList>
            <person name="Liu Q."/>
            <person name="Xin Y.-H."/>
        </authorList>
    </citation>
    <scope>NUCLEOTIDE SEQUENCE [LARGE SCALE GENOMIC DNA]</scope>
    <source>
        <strain evidence="4 5">LI2</strain>
    </source>
</reference>
<dbReference type="SUPFAM" id="SSF53850">
    <property type="entry name" value="Periplasmic binding protein-like II"/>
    <property type="match status" value="1"/>
</dbReference>
<accession>A0A2V5LDF5</accession>
<dbReference type="PANTHER" id="PTHR35936:SF17">
    <property type="entry name" value="ARGININE-BINDING EXTRACELLULAR PROTEIN ARTP"/>
    <property type="match status" value="1"/>
</dbReference>
<feature type="domain" description="Solute-binding protein family 3/N-terminal" evidence="3">
    <location>
        <begin position="48"/>
        <end position="269"/>
    </location>
</feature>